<evidence type="ECO:0000313" key="2">
    <source>
        <dbReference type="Proteomes" id="UP001592531"/>
    </source>
</evidence>
<dbReference type="SUPFAM" id="SSF109854">
    <property type="entry name" value="DinB/YfiT-like putative metalloenzymes"/>
    <property type="match status" value="1"/>
</dbReference>
<dbReference type="EMBL" id="JBHFAB010000012">
    <property type="protein sequence ID" value="MFC1418484.1"/>
    <property type="molecule type" value="Genomic_DNA"/>
</dbReference>
<comment type="caution">
    <text evidence="1">The sequence shown here is derived from an EMBL/GenBank/DDBJ whole genome shotgun (WGS) entry which is preliminary data.</text>
</comment>
<accession>A0ABV6VXI1</accession>
<name>A0ABV6VXI1_9ACTN</name>
<protein>
    <submittedName>
        <fullName evidence="1">DinB family protein</fullName>
    </submittedName>
</protein>
<dbReference type="Proteomes" id="UP001592531">
    <property type="component" value="Unassembled WGS sequence"/>
</dbReference>
<evidence type="ECO:0000313" key="1">
    <source>
        <dbReference type="EMBL" id="MFC1418484.1"/>
    </source>
</evidence>
<organism evidence="1 2">
    <name type="scientific">Streptacidiphilus cavernicola</name>
    <dbReference type="NCBI Taxonomy" id="3342716"/>
    <lineage>
        <taxon>Bacteria</taxon>
        <taxon>Bacillati</taxon>
        <taxon>Actinomycetota</taxon>
        <taxon>Actinomycetes</taxon>
        <taxon>Kitasatosporales</taxon>
        <taxon>Streptomycetaceae</taxon>
        <taxon>Streptacidiphilus</taxon>
    </lineage>
</organism>
<gene>
    <name evidence="1" type="ORF">ACEZDE_17830</name>
</gene>
<dbReference type="Gene3D" id="1.20.120.450">
    <property type="entry name" value="dinb family like domain"/>
    <property type="match status" value="1"/>
</dbReference>
<proteinExistence type="predicted"/>
<dbReference type="Pfam" id="PF04978">
    <property type="entry name" value="MST"/>
    <property type="match status" value="1"/>
</dbReference>
<dbReference type="InterPro" id="IPR034660">
    <property type="entry name" value="DinB/YfiT-like"/>
</dbReference>
<dbReference type="InterPro" id="IPR007061">
    <property type="entry name" value="MST-like"/>
</dbReference>
<dbReference type="RefSeq" id="WP_380537278.1">
    <property type="nucleotide sequence ID" value="NZ_JBHFAB010000012.1"/>
</dbReference>
<sequence>MPTLVAAEADERDALLLFVEAQRGALRRAVGGLTEEQASARPTVSELSVAGLVKHCAEVESSWTRVNLAGRPPLVQRDGSNWGDSFRLVDGESVDDVLKFADAVAAETAEIIAALPDLDVTVPLPTAPWFPAGARRSARWIMLQLVQEIARHAGHADILRESLDGATAFSLIPADQLRPND</sequence>
<keyword evidence="2" id="KW-1185">Reference proteome</keyword>
<reference evidence="1 2" key="1">
    <citation type="submission" date="2024-09" db="EMBL/GenBank/DDBJ databases">
        <authorList>
            <person name="Lee S.D."/>
        </authorList>
    </citation>
    <scope>NUCLEOTIDE SEQUENCE [LARGE SCALE GENOMIC DNA]</scope>
    <source>
        <strain evidence="1 2">N8-3</strain>
    </source>
</reference>